<feature type="region of interest" description="Disordered" evidence="1">
    <location>
        <begin position="1"/>
        <end position="26"/>
    </location>
</feature>
<accession>A0A0E9SFU1</accession>
<dbReference type="AlphaFoldDB" id="A0A0E9SFU1"/>
<sequence length="26" mass="2854">MHVLRIMGSPQRRTAGQGLAGSQSWE</sequence>
<evidence type="ECO:0000256" key="1">
    <source>
        <dbReference type="SAM" id="MobiDB-lite"/>
    </source>
</evidence>
<proteinExistence type="predicted"/>
<organism evidence="2">
    <name type="scientific">Anguilla anguilla</name>
    <name type="common">European freshwater eel</name>
    <name type="synonym">Muraena anguilla</name>
    <dbReference type="NCBI Taxonomy" id="7936"/>
    <lineage>
        <taxon>Eukaryota</taxon>
        <taxon>Metazoa</taxon>
        <taxon>Chordata</taxon>
        <taxon>Craniata</taxon>
        <taxon>Vertebrata</taxon>
        <taxon>Euteleostomi</taxon>
        <taxon>Actinopterygii</taxon>
        <taxon>Neopterygii</taxon>
        <taxon>Teleostei</taxon>
        <taxon>Anguilliformes</taxon>
        <taxon>Anguillidae</taxon>
        <taxon>Anguilla</taxon>
    </lineage>
</organism>
<evidence type="ECO:0000313" key="2">
    <source>
        <dbReference type="EMBL" id="JAH39555.1"/>
    </source>
</evidence>
<dbReference type="EMBL" id="GBXM01069022">
    <property type="protein sequence ID" value="JAH39555.1"/>
    <property type="molecule type" value="Transcribed_RNA"/>
</dbReference>
<reference evidence="2" key="1">
    <citation type="submission" date="2014-11" db="EMBL/GenBank/DDBJ databases">
        <authorList>
            <person name="Amaro Gonzalez C."/>
        </authorList>
    </citation>
    <scope>NUCLEOTIDE SEQUENCE</scope>
</reference>
<reference evidence="2" key="2">
    <citation type="journal article" date="2015" name="Fish Shellfish Immunol.">
        <title>Early steps in the European eel (Anguilla anguilla)-Vibrio vulnificus interaction in the gills: Role of the RtxA13 toxin.</title>
        <authorList>
            <person name="Callol A."/>
            <person name="Pajuelo D."/>
            <person name="Ebbesson L."/>
            <person name="Teles M."/>
            <person name="MacKenzie S."/>
            <person name="Amaro C."/>
        </authorList>
    </citation>
    <scope>NUCLEOTIDE SEQUENCE</scope>
</reference>
<protein>
    <submittedName>
        <fullName evidence="2">Uncharacterized protein</fullName>
    </submittedName>
</protein>
<name>A0A0E9SFU1_ANGAN</name>